<dbReference type="PIRSF" id="PIRSF037104">
    <property type="entry name" value="Histone_H3-K4_mtfrase_Set1_fun"/>
    <property type="match status" value="1"/>
</dbReference>
<evidence type="ECO:0000256" key="11">
    <source>
        <dbReference type="ARBA" id="ARBA00044492"/>
    </source>
</evidence>
<name>A0ABR3VCJ3_HUMIN</name>
<feature type="region of interest" description="Disordered" evidence="17">
    <location>
        <begin position="530"/>
        <end position="598"/>
    </location>
</feature>
<keyword evidence="6 16" id="KW-0489">Methyltransferase</keyword>
<dbReference type="SMART" id="SM01291">
    <property type="entry name" value="N-SET"/>
    <property type="match status" value="1"/>
</dbReference>
<organism evidence="20 21">
    <name type="scientific">Humicola insolens</name>
    <name type="common">Soft-rot fungus</name>
    <dbReference type="NCBI Taxonomy" id="85995"/>
    <lineage>
        <taxon>Eukaryota</taxon>
        <taxon>Fungi</taxon>
        <taxon>Dikarya</taxon>
        <taxon>Ascomycota</taxon>
        <taxon>Pezizomycotina</taxon>
        <taxon>Sordariomycetes</taxon>
        <taxon>Sordariomycetidae</taxon>
        <taxon>Sordariales</taxon>
        <taxon>Chaetomiaceae</taxon>
        <taxon>Mycothermus</taxon>
    </lineage>
</organism>
<dbReference type="SMART" id="SM00508">
    <property type="entry name" value="PostSET"/>
    <property type="match status" value="1"/>
</dbReference>
<dbReference type="InterPro" id="IPR001214">
    <property type="entry name" value="SET_dom"/>
</dbReference>
<dbReference type="InterPro" id="IPR035979">
    <property type="entry name" value="RBD_domain_sf"/>
</dbReference>
<dbReference type="InterPro" id="IPR046341">
    <property type="entry name" value="SET_dom_sf"/>
</dbReference>
<feature type="compositionally biased region" description="Polar residues" evidence="17">
    <location>
        <begin position="114"/>
        <end position="132"/>
    </location>
</feature>
<feature type="compositionally biased region" description="Basic and acidic residues" evidence="17">
    <location>
        <begin position="549"/>
        <end position="588"/>
    </location>
</feature>
<feature type="compositionally biased region" description="Basic and acidic residues" evidence="17">
    <location>
        <begin position="756"/>
        <end position="773"/>
    </location>
</feature>
<feature type="region of interest" description="Disordered" evidence="17">
    <location>
        <begin position="1"/>
        <end position="101"/>
    </location>
</feature>
<dbReference type="PANTHER" id="PTHR45814">
    <property type="entry name" value="HISTONE-LYSINE N-METHYLTRANSFERASE SETD1"/>
    <property type="match status" value="1"/>
</dbReference>
<evidence type="ECO:0000256" key="15">
    <source>
        <dbReference type="ARBA" id="ARBA00049129"/>
    </source>
</evidence>
<dbReference type="InterPro" id="IPR017111">
    <property type="entry name" value="Set1_fungi"/>
</dbReference>
<comment type="catalytic activity">
    <reaction evidence="14">
        <text>N(6)-methyl-L-lysyl(4)-[histone H3] + S-adenosyl-L-methionine = N(6),N(6)-dimethyl-L-lysyl(4)-[histone H3] + S-adenosyl-L-homocysteine + H(+)</text>
        <dbReference type="Rhea" id="RHEA:60268"/>
        <dbReference type="Rhea" id="RHEA-COMP:15540"/>
        <dbReference type="Rhea" id="RHEA-COMP:15543"/>
        <dbReference type="ChEBI" id="CHEBI:15378"/>
        <dbReference type="ChEBI" id="CHEBI:57856"/>
        <dbReference type="ChEBI" id="CHEBI:59789"/>
        <dbReference type="ChEBI" id="CHEBI:61929"/>
        <dbReference type="ChEBI" id="CHEBI:61976"/>
    </reaction>
</comment>
<evidence type="ECO:0000256" key="5">
    <source>
        <dbReference type="ARBA" id="ARBA00022454"/>
    </source>
</evidence>
<evidence type="ECO:0000259" key="19">
    <source>
        <dbReference type="PROSITE" id="PS50868"/>
    </source>
</evidence>
<comment type="caution">
    <text evidence="20">The sequence shown here is derived from an EMBL/GenBank/DDBJ whole genome shotgun (WGS) entry which is preliminary data.</text>
</comment>
<feature type="region of interest" description="Disordered" evidence="17">
    <location>
        <begin position="376"/>
        <end position="416"/>
    </location>
</feature>
<dbReference type="InterPro" id="IPR024636">
    <property type="entry name" value="SET_assoc"/>
</dbReference>
<dbReference type="PROSITE" id="PS50280">
    <property type="entry name" value="SET"/>
    <property type="match status" value="1"/>
</dbReference>
<dbReference type="InterPro" id="IPR044570">
    <property type="entry name" value="Set1-like"/>
</dbReference>
<comment type="subunit">
    <text evidence="16">Component of the COMPASS (Set1C) complex.</text>
</comment>
<dbReference type="Gene3D" id="3.30.70.330">
    <property type="match status" value="1"/>
</dbReference>
<comment type="function">
    <text evidence="16">Catalytic component of the COMPASS (Set1C) complex that specifically mono-, di- and trimethylates histone H3 to form H3K4me1/2/3. COMPASS recognizes ubiquitinated H2B on one face of the nucleosome which stimulates the methylation of H3 on the opposing face.</text>
</comment>
<reference evidence="20 21" key="1">
    <citation type="journal article" date="2024" name="Commun. Biol.">
        <title>Comparative genomic analysis of thermophilic fungi reveals convergent evolutionary adaptations and gene losses.</title>
        <authorList>
            <person name="Steindorff A.S."/>
            <person name="Aguilar-Pontes M.V."/>
            <person name="Robinson A.J."/>
            <person name="Andreopoulos B."/>
            <person name="LaButti K."/>
            <person name="Kuo A."/>
            <person name="Mondo S."/>
            <person name="Riley R."/>
            <person name="Otillar R."/>
            <person name="Haridas S."/>
            <person name="Lipzen A."/>
            <person name="Grimwood J."/>
            <person name="Schmutz J."/>
            <person name="Clum A."/>
            <person name="Reid I.D."/>
            <person name="Moisan M.C."/>
            <person name="Butler G."/>
            <person name="Nguyen T.T.M."/>
            <person name="Dewar K."/>
            <person name="Conant G."/>
            <person name="Drula E."/>
            <person name="Henrissat B."/>
            <person name="Hansel C."/>
            <person name="Singer S."/>
            <person name="Hutchinson M.I."/>
            <person name="de Vries R.P."/>
            <person name="Natvig D.O."/>
            <person name="Powell A.J."/>
            <person name="Tsang A."/>
            <person name="Grigoriev I.V."/>
        </authorList>
    </citation>
    <scope>NUCLEOTIDE SEQUENCE [LARGE SCALE GENOMIC DNA]</scope>
    <source>
        <strain evidence="20 21">CBS 620.91</strain>
    </source>
</reference>
<feature type="compositionally biased region" description="Low complexity" evidence="17">
    <location>
        <begin position="91"/>
        <end position="101"/>
    </location>
</feature>
<dbReference type="InterPro" id="IPR003616">
    <property type="entry name" value="Post-SET_dom"/>
</dbReference>
<comment type="catalytic activity">
    <reaction evidence="13 16">
        <text>L-lysyl(4)-[histone H3] + 3 S-adenosyl-L-methionine = N(6),N(6),N(6)-trimethyl-L-lysyl(4)-[histone H3] + 3 S-adenosyl-L-homocysteine + 3 H(+)</text>
        <dbReference type="Rhea" id="RHEA:60260"/>
        <dbReference type="Rhea" id="RHEA-COMP:15537"/>
        <dbReference type="Rhea" id="RHEA-COMP:15547"/>
        <dbReference type="ChEBI" id="CHEBI:15378"/>
        <dbReference type="ChEBI" id="CHEBI:29969"/>
        <dbReference type="ChEBI" id="CHEBI:57856"/>
        <dbReference type="ChEBI" id="CHEBI:59789"/>
        <dbReference type="ChEBI" id="CHEBI:61961"/>
        <dbReference type="EC" id="2.1.1.354"/>
    </reaction>
</comment>
<evidence type="ECO:0000256" key="9">
    <source>
        <dbReference type="ARBA" id="ARBA00022853"/>
    </source>
</evidence>
<feature type="region of interest" description="Disordered" evidence="17">
    <location>
        <begin position="114"/>
        <end position="133"/>
    </location>
</feature>
<keyword evidence="9 16" id="KW-0156">Chromatin regulator</keyword>
<feature type="compositionally biased region" description="Basic residues" evidence="17">
    <location>
        <begin position="880"/>
        <end position="894"/>
    </location>
</feature>
<dbReference type="PANTHER" id="PTHR45814:SF2">
    <property type="entry name" value="HISTONE-LYSINE N-METHYLTRANSFERASE SETD1"/>
    <property type="match status" value="1"/>
</dbReference>
<dbReference type="PROSITE" id="PS50868">
    <property type="entry name" value="POST_SET"/>
    <property type="match status" value="1"/>
</dbReference>
<evidence type="ECO:0000256" key="14">
    <source>
        <dbReference type="ARBA" id="ARBA00047583"/>
    </source>
</evidence>
<evidence type="ECO:0000256" key="17">
    <source>
        <dbReference type="SAM" id="MobiDB-lite"/>
    </source>
</evidence>
<evidence type="ECO:0000256" key="16">
    <source>
        <dbReference type="PIRNR" id="PIRNR037104"/>
    </source>
</evidence>
<dbReference type="InterPro" id="IPR012677">
    <property type="entry name" value="Nucleotide-bd_a/b_plait_sf"/>
</dbReference>
<comment type="subcellular location">
    <subcellularLocation>
        <location evidence="2">Chromosome</location>
    </subcellularLocation>
    <subcellularLocation>
        <location evidence="1 16">Nucleus</location>
    </subcellularLocation>
</comment>
<feature type="compositionally biased region" description="Basic and acidic residues" evidence="17">
    <location>
        <begin position="19"/>
        <end position="34"/>
    </location>
</feature>
<feature type="region of interest" description="Disordered" evidence="17">
    <location>
        <begin position="740"/>
        <end position="789"/>
    </location>
</feature>
<feature type="domain" description="Post-SET" evidence="19">
    <location>
        <begin position="1275"/>
        <end position="1291"/>
    </location>
</feature>
<dbReference type="CDD" id="cd20072">
    <property type="entry name" value="SET_SET1"/>
    <property type="match status" value="1"/>
</dbReference>
<evidence type="ECO:0000256" key="2">
    <source>
        <dbReference type="ARBA" id="ARBA00004286"/>
    </source>
</evidence>
<evidence type="ECO:0000256" key="10">
    <source>
        <dbReference type="ARBA" id="ARBA00023242"/>
    </source>
</evidence>
<feature type="compositionally biased region" description="Basic and acidic residues" evidence="17">
    <location>
        <begin position="949"/>
        <end position="963"/>
    </location>
</feature>
<keyword evidence="10 16" id="KW-0539">Nucleus</keyword>
<gene>
    <name evidence="20" type="ORF">VTJ49DRAFT_1618</name>
</gene>
<dbReference type="EMBL" id="JAZGSY010000162">
    <property type="protein sequence ID" value="KAL1839350.1"/>
    <property type="molecule type" value="Genomic_DNA"/>
</dbReference>
<dbReference type="Gene3D" id="2.170.270.10">
    <property type="entry name" value="SET domain"/>
    <property type="match status" value="1"/>
</dbReference>
<feature type="domain" description="SET" evidence="18">
    <location>
        <begin position="1149"/>
        <end position="1266"/>
    </location>
</feature>
<feature type="compositionally biased region" description="Basic and acidic residues" evidence="17">
    <location>
        <begin position="895"/>
        <end position="929"/>
    </location>
</feature>
<dbReference type="SUPFAM" id="SSF82199">
    <property type="entry name" value="SET domain"/>
    <property type="match status" value="1"/>
</dbReference>
<dbReference type="SMART" id="SM00317">
    <property type="entry name" value="SET"/>
    <property type="match status" value="1"/>
</dbReference>
<evidence type="ECO:0000313" key="21">
    <source>
        <dbReference type="Proteomes" id="UP001583172"/>
    </source>
</evidence>
<comment type="catalytic activity">
    <reaction evidence="15">
        <text>N(6),N(6)-dimethyl-L-lysyl(4)-[histone H3] + S-adenosyl-L-methionine = N(6),N(6),N(6)-trimethyl-L-lysyl(4)-[histone H3] + S-adenosyl-L-homocysteine + H(+)</text>
        <dbReference type="Rhea" id="RHEA:60272"/>
        <dbReference type="Rhea" id="RHEA-COMP:15537"/>
        <dbReference type="Rhea" id="RHEA-COMP:15540"/>
        <dbReference type="ChEBI" id="CHEBI:15378"/>
        <dbReference type="ChEBI" id="CHEBI:57856"/>
        <dbReference type="ChEBI" id="CHEBI:59789"/>
        <dbReference type="ChEBI" id="CHEBI:61961"/>
        <dbReference type="ChEBI" id="CHEBI:61976"/>
    </reaction>
</comment>
<evidence type="ECO:0000256" key="7">
    <source>
        <dbReference type="ARBA" id="ARBA00022679"/>
    </source>
</evidence>
<comment type="subunit">
    <text evidence="12">Component of the Set1C/COMPASS complex.</text>
</comment>
<dbReference type="Pfam" id="PF11767">
    <property type="entry name" value="SET_assoc"/>
    <property type="match status" value="1"/>
</dbReference>
<evidence type="ECO:0000256" key="3">
    <source>
        <dbReference type="ARBA" id="ARBA00012182"/>
    </source>
</evidence>
<feature type="region of interest" description="Disordered" evidence="17">
    <location>
        <begin position="841"/>
        <end position="964"/>
    </location>
</feature>
<evidence type="ECO:0000256" key="4">
    <source>
        <dbReference type="ARBA" id="ARBA00015839"/>
    </source>
</evidence>
<evidence type="ECO:0000259" key="18">
    <source>
        <dbReference type="PROSITE" id="PS50280"/>
    </source>
</evidence>
<dbReference type="SUPFAM" id="SSF54928">
    <property type="entry name" value="RNA-binding domain, RBD"/>
    <property type="match status" value="1"/>
</dbReference>
<evidence type="ECO:0000256" key="6">
    <source>
        <dbReference type="ARBA" id="ARBA00022603"/>
    </source>
</evidence>
<feature type="compositionally biased region" description="Low complexity" evidence="17">
    <location>
        <begin position="7"/>
        <end position="18"/>
    </location>
</feature>
<dbReference type="EC" id="2.1.1.354" evidence="3 16"/>
<keyword evidence="21" id="KW-1185">Reference proteome</keyword>
<comment type="function">
    <text evidence="11">Catalytic component of the COMPASS (Set1C) complex that specifically mono-, di- and trimethylates histone H3 to form H3K4me1/2/3. Binds RNAs which might negatively affect its histone methyltransferase activity. COMPASS recognizes ubiquitinated H2B on one face of the nucleosome which stimulates the methylation of H3 on the opposing face.</text>
</comment>
<proteinExistence type="predicted"/>
<dbReference type="Pfam" id="PF11764">
    <property type="entry name" value="N-SET"/>
    <property type="match status" value="1"/>
</dbReference>
<dbReference type="Proteomes" id="UP001583172">
    <property type="component" value="Unassembled WGS sequence"/>
</dbReference>
<evidence type="ECO:0000256" key="13">
    <source>
        <dbReference type="ARBA" id="ARBA00047571"/>
    </source>
</evidence>
<dbReference type="InterPro" id="IPR024657">
    <property type="entry name" value="COMPASS_Set1_N-SET"/>
</dbReference>
<feature type="compositionally biased region" description="Low complexity" evidence="17">
    <location>
        <begin position="384"/>
        <end position="396"/>
    </location>
</feature>
<sequence length="1291" mass="145290">MTRPSGASFAQFFPAAPRAARDRAMERERAKNKPQDPPPAQLLDSSTPTSSRKDHDTVADISSRPHVNGSGHSAADDGEPFNRDVLNAGGSASSHTSASSSVFSASARLGGSGTMRNSISQLTPPTTHTSPSACPPTVAFGNTQSTTPLHADRSQGLMSPANGYLKSTSAVTDRVPAWDPSRSILCIKRTYDPPLDTLPRAERMKAKAIYKEFGSENQDGVPPSDPRLAKGGRLNYINVDFHLPKARLRHAPYNLRPYKFDPKTSCGPGPPTQIVVIGFNPLISFSKVTAVFASFGEIAESSNKMHPETGAYLGFATFRYRDSKPTRTRPVAISAVDAAKRAIRAMNGNRIEANTVRVEYDAEGKKSSRMLEEVLNKEKKEAARAAASESRAPSAPKSKDVIPGPPPTAPKAPAAHRGGLVNINGVWMPKPRPDSVIESEPVSNHLKHDPFIFVAHEHVPVMHTTVAHMKRRLKTFQFEDIRADRSGYYIIFRDSGYGRAEAERCYHAADRTAFFTYTMVMALHLYGTEGKPTHASDLRRRSRSPHRRRTEDSRSYRDHDRDHEHDRSSRRDEDRARREEQDRRRREEEADLEEEKRQRAKNFDPVLEAADVVLREMKEQLIKHIRTKIAAPALFNFLDPVNHIAKRRRLNIEDPRASARLPPIMVDDYEDRSPVGTPNSRADPIERRTARLDVTTLPRIRKVKNAGINTRKYGFNDPFARNRPTARRTAFRSLHYRLRSDSDVESEDETENRTSIGRDTEELESRPRSRMSSDDEADKDEYGSWGLRDDDSMTEASFALTDGSAVPKKRKLDLQVETALKRQKKTDEELFGVTIDRISTELPSREESEDIVLPDADTAEQKEETDSSRLPTPLPQEAKTKKKAPAKPKKKTKKQLFEEREALKRQQQEIFEKEAAARSEEVDEAKPTPEEEPAPKPAKAEAEKEEPEPEKPEKPELDEKLYPPDRVSALELPKDFRFDVAALEELALGPHDQPDLERLRKKFGRSTLEDAELWLWRRDRIRELNSADGTAKKPVRIEGYYVPNPTGCARTEGVKKILNSEKSKYLPHHLKVKKAREERQAQTGKTAKDAALAAAEAARLAAESAVAKGNSRANRANNRRFVADLNDQRKTLGQDSDVLRFNQLKKRKKPVKFARSAIHNWGLYAMENIPKDDMIIEYVGEEVRQQIAELREHRYLKSGIGSSYLFRIDDNTVIDATKKGGIARFINHSCMPNCTAKIIKVEGSKRIVIYALRDIAQNEELTYDYKFERELGSTDRIPCLCGTAACKGFLN</sequence>
<dbReference type="PROSITE" id="PS51572">
    <property type="entry name" value="SAM_MT43_1"/>
    <property type="match status" value="1"/>
</dbReference>
<dbReference type="Pfam" id="PF00856">
    <property type="entry name" value="SET"/>
    <property type="match status" value="1"/>
</dbReference>
<evidence type="ECO:0000313" key="20">
    <source>
        <dbReference type="EMBL" id="KAL1839350.1"/>
    </source>
</evidence>
<evidence type="ECO:0000256" key="12">
    <source>
        <dbReference type="ARBA" id="ARBA00044515"/>
    </source>
</evidence>
<keyword evidence="5 16" id="KW-0158">Chromosome</keyword>
<keyword evidence="8 16" id="KW-0949">S-adenosyl-L-methionine</keyword>
<protein>
    <recommendedName>
        <fullName evidence="4 16">Histone-lysine N-methyltransferase, H3 lysine-4 specific</fullName>
        <ecNumber evidence="3 16">2.1.1.354</ecNumber>
    </recommendedName>
</protein>
<evidence type="ECO:0000256" key="1">
    <source>
        <dbReference type="ARBA" id="ARBA00004123"/>
    </source>
</evidence>
<evidence type="ECO:0000256" key="8">
    <source>
        <dbReference type="ARBA" id="ARBA00022691"/>
    </source>
</evidence>
<accession>A0ABR3VCJ3</accession>
<keyword evidence="7 16" id="KW-0808">Transferase</keyword>